<dbReference type="Gene3D" id="3.40.630.10">
    <property type="entry name" value="Zn peptidases"/>
    <property type="match status" value="1"/>
</dbReference>
<dbReference type="GO" id="GO:0006508">
    <property type="term" value="P:proteolysis"/>
    <property type="evidence" value="ECO:0007669"/>
    <property type="project" value="InterPro"/>
</dbReference>
<evidence type="ECO:0000313" key="2">
    <source>
        <dbReference type="EMBL" id="CAB3989821.1"/>
    </source>
</evidence>
<comment type="caution">
    <text evidence="2">The sequence shown here is derived from an EMBL/GenBank/DDBJ whole genome shotgun (WGS) entry which is preliminary data.</text>
</comment>
<protein>
    <submittedName>
        <fullName evidence="2">Uncharacterized protein</fullName>
    </submittedName>
</protein>
<dbReference type="GO" id="GO:0008235">
    <property type="term" value="F:metalloexopeptidase activity"/>
    <property type="evidence" value="ECO:0007669"/>
    <property type="project" value="InterPro"/>
</dbReference>
<evidence type="ECO:0000256" key="1">
    <source>
        <dbReference type="ARBA" id="ARBA00005634"/>
    </source>
</evidence>
<dbReference type="EMBL" id="CACRXK020001557">
    <property type="protein sequence ID" value="CAB3989821.1"/>
    <property type="molecule type" value="Genomic_DNA"/>
</dbReference>
<dbReference type="SUPFAM" id="SSF53187">
    <property type="entry name" value="Zn-dependent exopeptidases"/>
    <property type="match status" value="1"/>
</dbReference>
<dbReference type="AlphaFoldDB" id="A0A6S7H012"/>
<gene>
    <name evidence="2" type="ORF">PACLA_8A075531</name>
</gene>
<evidence type="ECO:0000313" key="3">
    <source>
        <dbReference type="Proteomes" id="UP001152795"/>
    </source>
</evidence>
<dbReference type="OrthoDB" id="2214at2759"/>
<name>A0A6S7H012_PARCT</name>
<dbReference type="Proteomes" id="UP001152795">
    <property type="component" value="Unassembled WGS sequence"/>
</dbReference>
<proteinExistence type="inferred from homology"/>
<organism evidence="2 3">
    <name type="scientific">Paramuricea clavata</name>
    <name type="common">Red gorgonian</name>
    <name type="synonym">Violescent sea-whip</name>
    <dbReference type="NCBI Taxonomy" id="317549"/>
    <lineage>
        <taxon>Eukaryota</taxon>
        <taxon>Metazoa</taxon>
        <taxon>Cnidaria</taxon>
        <taxon>Anthozoa</taxon>
        <taxon>Octocorallia</taxon>
        <taxon>Malacalcyonacea</taxon>
        <taxon>Plexauridae</taxon>
        <taxon>Paramuricea</taxon>
    </lineage>
</organism>
<sequence length="231" mass="26810">MLSYISPQAYHDVKLDGYKGNFLAVVGRGESDQALMESLKKFYKNDTNFKIQLVPIPLSGRPSKSNYSEYLREFYRSDHYNFWENSVSFPAVMVTDTSNFRAKMDKCYHKRCDGMRLIDRNDLEFLKRNTDAVIGATLELSEIGRLMSFQKREHIESRVINFNQETSTKTTDVQLDESEIDEEPLMNEPLKCYFGDEWNEIVPTSNSKTVSYEILTALVTLIHCVIIVRQI</sequence>
<reference evidence="2" key="1">
    <citation type="submission" date="2020-04" db="EMBL/GenBank/DDBJ databases">
        <authorList>
            <person name="Alioto T."/>
            <person name="Alioto T."/>
            <person name="Gomez Garrido J."/>
        </authorList>
    </citation>
    <scope>NUCLEOTIDE SEQUENCE</scope>
    <source>
        <strain evidence="2">A484AB</strain>
    </source>
</reference>
<accession>A0A6S7H012</accession>
<keyword evidence="3" id="KW-1185">Reference proteome</keyword>
<dbReference type="PANTHER" id="PTHR12147">
    <property type="entry name" value="METALLOPEPTIDASE M28 FAMILY MEMBER"/>
    <property type="match status" value="1"/>
</dbReference>
<dbReference type="InterPro" id="IPR045175">
    <property type="entry name" value="M28_fam"/>
</dbReference>
<dbReference type="PANTHER" id="PTHR12147:SF26">
    <property type="entry name" value="PEPTIDASE M28 DOMAIN-CONTAINING PROTEIN"/>
    <property type="match status" value="1"/>
</dbReference>
<comment type="similarity">
    <text evidence="1">Belongs to the peptidase M28 family. M28B subfamily.</text>
</comment>